<reference evidence="3 4" key="1">
    <citation type="journal article" date="2024" name="Science">
        <title>Giant polyketide synthase enzymes in the biosynthesis of giant marine polyether toxins.</title>
        <authorList>
            <person name="Fallon T.R."/>
            <person name="Shende V.V."/>
            <person name="Wierzbicki I.H."/>
            <person name="Pendleton A.L."/>
            <person name="Watervoot N.F."/>
            <person name="Auber R.P."/>
            <person name="Gonzalez D.J."/>
            <person name="Wisecaver J.H."/>
            <person name="Moore B.S."/>
        </authorList>
    </citation>
    <scope>NUCLEOTIDE SEQUENCE [LARGE SCALE GENOMIC DNA]</scope>
    <source>
        <strain evidence="3 4">12B1</strain>
    </source>
</reference>
<dbReference type="Gene3D" id="2.60.120.680">
    <property type="entry name" value="GOLD domain"/>
    <property type="match status" value="1"/>
</dbReference>
<evidence type="ECO:0000313" key="4">
    <source>
        <dbReference type="Proteomes" id="UP001515480"/>
    </source>
</evidence>
<accession>A0AB34JQZ3</accession>
<sequence length="501" mass="51905">MESPPAPTPSAASPTSTANESSLMLDAPRPPEEHFPAPPLPSPAPLLPPAPPEHPALQLPAGWRQSVRLTRGGVEALVVTSPDSDAAYTYDAVDGGGGGAVLGAGRSLELSLVASAGSRLHYQLRCEDGLDVGVRISSTHRVDADDAAAHELQPWVRVAELEGSAEVVHDAQVVLRLDNSFSWLHAKTVHARVELVYPRPPPPPADPAAAAAEEAELRAQWLAQLEGAAARLGRRVASLRAELLAAEEELRRLHGVREAAEAAARRVTPAAEASAAAAAWRARAAAARRRAAGGARGGALARLRELRALLARVDGRAAVVGTWAEAEGALVLREVAVGGRVARDVGLLREETDVEQLLARCMRQAEAAEAEAAALDGGALSLPLASPPLGGEAVVGEAPTPADADESSGGGAAREGAEPADVADAEPSAGRSGLGQLSRLSQLLLQVDAHAIMDVERVADDAFEVRAVSIGGHVLRDFGVVSADTNIHHIVEVCTRAAHCQ</sequence>
<dbReference type="InterPro" id="IPR036598">
    <property type="entry name" value="GOLD_dom_sf"/>
</dbReference>
<evidence type="ECO:0000256" key="1">
    <source>
        <dbReference type="SAM" id="Coils"/>
    </source>
</evidence>
<dbReference type="AlphaFoldDB" id="A0AB34JQZ3"/>
<feature type="region of interest" description="Disordered" evidence="2">
    <location>
        <begin position="391"/>
        <end position="433"/>
    </location>
</feature>
<dbReference type="SUPFAM" id="SSF101576">
    <property type="entry name" value="Supernatant protein factor (SPF), C-terminal domain"/>
    <property type="match status" value="1"/>
</dbReference>
<dbReference type="EMBL" id="JBGBPQ010000005">
    <property type="protein sequence ID" value="KAL1524406.1"/>
    <property type="molecule type" value="Genomic_DNA"/>
</dbReference>
<dbReference type="Proteomes" id="UP001515480">
    <property type="component" value="Unassembled WGS sequence"/>
</dbReference>
<gene>
    <name evidence="3" type="ORF">AB1Y20_019301</name>
</gene>
<feature type="coiled-coil region" evidence="1">
    <location>
        <begin position="222"/>
        <end position="263"/>
    </location>
</feature>
<name>A0AB34JQZ3_PRYPA</name>
<comment type="caution">
    <text evidence="3">The sequence shown here is derived from an EMBL/GenBank/DDBJ whole genome shotgun (WGS) entry which is preliminary data.</text>
</comment>
<proteinExistence type="predicted"/>
<evidence type="ECO:0000313" key="3">
    <source>
        <dbReference type="EMBL" id="KAL1524406.1"/>
    </source>
</evidence>
<feature type="region of interest" description="Disordered" evidence="2">
    <location>
        <begin position="1"/>
        <end position="58"/>
    </location>
</feature>
<organism evidence="3 4">
    <name type="scientific">Prymnesium parvum</name>
    <name type="common">Toxic golden alga</name>
    <dbReference type="NCBI Taxonomy" id="97485"/>
    <lineage>
        <taxon>Eukaryota</taxon>
        <taxon>Haptista</taxon>
        <taxon>Haptophyta</taxon>
        <taxon>Prymnesiophyceae</taxon>
        <taxon>Prymnesiales</taxon>
        <taxon>Prymnesiaceae</taxon>
        <taxon>Prymnesium</taxon>
    </lineage>
</organism>
<feature type="compositionally biased region" description="Low complexity" evidence="2">
    <location>
        <begin position="9"/>
        <end position="18"/>
    </location>
</feature>
<feature type="compositionally biased region" description="Pro residues" evidence="2">
    <location>
        <begin position="36"/>
        <end position="54"/>
    </location>
</feature>
<evidence type="ECO:0000256" key="2">
    <source>
        <dbReference type="SAM" id="MobiDB-lite"/>
    </source>
</evidence>
<keyword evidence="4" id="KW-1185">Reference proteome</keyword>
<protein>
    <submittedName>
        <fullName evidence="3">Uncharacterized protein</fullName>
    </submittedName>
</protein>
<keyword evidence="1" id="KW-0175">Coiled coil</keyword>